<dbReference type="InterPro" id="IPR021005">
    <property type="entry name" value="Znf_CGNR"/>
</dbReference>
<evidence type="ECO:0000259" key="2">
    <source>
        <dbReference type="Pfam" id="PF11706"/>
    </source>
</evidence>
<dbReference type="STRING" id="1355015.LK06_027520"/>
<dbReference type="Proteomes" id="UP000031501">
    <property type="component" value="Chromosome"/>
</dbReference>
<sequence>MAPRFRSGAGRLCLDFMRTLRLRGMEGATEELPTPEALAAWVAQLGPYPAGVAVPVPTQDVLRQARQLREAVYALLVAARGDSGPGGCPPGDRALLNQAAAVAPPVPVLDEGGLVTYTAADPVRAVLSDVARDALDLVTSAMLARVRACAGPRCAAWFLDTSRPGNRRWCSMDTCGNQSKKSTWRTKHGSPDVN</sequence>
<proteinExistence type="predicted"/>
<dbReference type="AlphaFoldDB" id="A0A221P5D0"/>
<evidence type="ECO:0000313" key="3">
    <source>
        <dbReference type="EMBL" id="ASN27352.1"/>
    </source>
</evidence>
<feature type="domain" description="Zinc finger CGNR" evidence="2">
    <location>
        <begin position="145"/>
        <end position="188"/>
    </location>
</feature>
<dbReference type="InterPro" id="IPR010852">
    <property type="entry name" value="ABATE"/>
</dbReference>
<keyword evidence="4" id="KW-1185">Reference proteome</keyword>
<dbReference type="InterPro" id="IPR023286">
    <property type="entry name" value="ABATE_dom_sf"/>
</dbReference>
<dbReference type="OrthoDB" id="123307at2"/>
<evidence type="ECO:0000313" key="4">
    <source>
        <dbReference type="Proteomes" id="UP000031501"/>
    </source>
</evidence>
<dbReference type="PANTHER" id="PTHR35525">
    <property type="entry name" value="BLL6575 PROTEIN"/>
    <property type="match status" value="1"/>
</dbReference>
<dbReference type="Gene3D" id="1.10.3300.10">
    <property type="entry name" value="Jann2411-like domain"/>
    <property type="match status" value="1"/>
</dbReference>
<accession>A0A221P5D0</accession>
<dbReference type="SUPFAM" id="SSF160904">
    <property type="entry name" value="Jann2411-like"/>
    <property type="match status" value="1"/>
</dbReference>
<protein>
    <recommendedName>
        <fullName evidence="2">Zinc finger CGNR domain-containing protein</fullName>
    </recommendedName>
</protein>
<dbReference type="PANTHER" id="PTHR35525:SF3">
    <property type="entry name" value="BLL6575 PROTEIN"/>
    <property type="match status" value="1"/>
</dbReference>
<gene>
    <name evidence="3" type="ORF">LK07_28690</name>
</gene>
<dbReference type="Pfam" id="PF11706">
    <property type="entry name" value="zf-CGNR"/>
    <property type="match status" value="1"/>
</dbReference>
<dbReference type="EMBL" id="CP022433">
    <property type="protein sequence ID" value="ASN27352.1"/>
    <property type="molecule type" value="Genomic_DNA"/>
</dbReference>
<dbReference type="KEGG" id="splu:LK06_027520"/>
<organism evidence="3 4">
    <name type="scientific">Streptomyces pluripotens</name>
    <dbReference type="NCBI Taxonomy" id="1355015"/>
    <lineage>
        <taxon>Bacteria</taxon>
        <taxon>Bacillati</taxon>
        <taxon>Actinomycetota</taxon>
        <taxon>Actinomycetes</taxon>
        <taxon>Kitasatosporales</taxon>
        <taxon>Streptomycetaceae</taxon>
        <taxon>Streptomyces</taxon>
    </lineage>
</organism>
<dbReference type="Pfam" id="PF07336">
    <property type="entry name" value="ABATE"/>
    <property type="match status" value="1"/>
</dbReference>
<feature type="region of interest" description="Disordered" evidence="1">
    <location>
        <begin position="175"/>
        <end position="194"/>
    </location>
</feature>
<evidence type="ECO:0000256" key="1">
    <source>
        <dbReference type="SAM" id="MobiDB-lite"/>
    </source>
</evidence>
<reference evidence="3 4" key="1">
    <citation type="submission" date="2017-07" db="EMBL/GenBank/DDBJ databases">
        <title>Genome sequence of Streptomyces pluripotens MUSC 137T.</title>
        <authorList>
            <person name="Ser H.-L."/>
            <person name="Lee L.-H."/>
        </authorList>
    </citation>
    <scope>NUCLEOTIDE SEQUENCE [LARGE SCALE GENOMIC DNA]</scope>
    <source>
        <strain evidence="3 4">MUSC 137</strain>
    </source>
</reference>
<name>A0A221P5D0_9ACTN</name>